<name>A0A8J2NHR7_FUSEQ</name>
<dbReference type="Proteomes" id="UP000693738">
    <property type="component" value="Unassembled WGS sequence"/>
</dbReference>
<comment type="caution">
    <text evidence="3">The sequence shown here is derived from an EMBL/GenBank/DDBJ whole genome shotgun (WGS) entry which is preliminary data.</text>
</comment>
<dbReference type="AlphaFoldDB" id="A0A8J2NHR7"/>
<reference evidence="3" key="1">
    <citation type="submission" date="2021-05" db="EMBL/GenBank/DDBJ databases">
        <authorList>
            <person name="Khan N."/>
        </authorList>
    </citation>
    <scope>NUCLEOTIDE SEQUENCE</scope>
</reference>
<evidence type="ECO:0000313" key="4">
    <source>
        <dbReference type="Proteomes" id="UP000693738"/>
    </source>
</evidence>
<gene>
    <name evidence="3" type="ORF">FEQUK3_LOCUS11880</name>
</gene>
<feature type="domain" description="Heterokaryon incompatibility" evidence="1">
    <location>
        <begin position="21"/>
        <end position="109"/>
    </location>
</feature>
<dbReference type="EMBL" id="CAJSTJ010000195">
    <property type="protein sequence ID" value="CAG7566168.1"/>
    <property type="molecule type" value="Genomic_DNA"/>
</dbReference>
<dbReference type="InterPro" id="IPR058525">
    <property type="entry name" value="DUF8212"/>
</dbReference>
<dbReference type="PANTHER" id="PTHR10622:SF10">
    <property type="entry name" value="HET DOMAIN-CONTAINING PROTEIN"/>
    <property type="match status" value="1"/>
</dbReference>
<dbReference type="Pfam" id="PF26640">
    <property type="entry name" value="DUF8212"/>
    <property type="match status" value="1"/>
</dbReference>
<proteinExistence type="predicted"/>
<organism evidence="3 4">
    <name type="scientific">Fusarium equiseti</name>
    <name type="common">Fusarium scirpi</name>
    <dbReference type="NCBI Taxonomy" id="61235"/>
    <lineage>
        <taxon>Eukaryota</taxon>
        <taxon>Fungi</taxon>
        <taxon>Dikarya</taxon>
        <taxon>Ascomycota</taxon>
        <taxon>Pezizomycotina</taxon>
        <taxon>Sordariomycetes</taxon>
        <taxon>Hypocreomycetidae</taxon>
        <taxon>Hypocreales</taxon>
        <taxon>Nectriaceae</taxon>
        <taxon>Fusarium</taxon>
        <taxon>Fusarium incarnatum-equiseti species complex</taxon>
    </lineage>
</organism>
<evidence type="ECO:0000259" key="2">
    <source>
        <dbReference type="Pfam" id="PF26640"/>
    </source>
</evidence>
<dbReference type="InterPro" id="IPR010730">
    <property type="entry name" value="HET"/>
</dbReference>
<dbReference type="PANTHER" id="PTHR10622">
    <property type="entry name" value="HET DOMAIN-CONTAINING PROTEIN"/>
    <property type="match status" value="1"/>
</dbReference>
<accession>A0A8J2NHR7</accession>
<evidence type="ECO:0008006" key="5">
    <source>
        <dbReference type="Google" id="ProtNLM"/>
    </source>
</evidence>
<dbReference type="Pfam" id="PF06985">
    <property type="entry name" value="HET"/>
    <property type="match status" value="1"/>
</dbReference>
<protein>
    <recommendedName>
        <fullName evidence="5">Heterokaryon incompatibility domain-containing protein</fullName>
    </recommendedName>
</protein>
<feature type="domain" description="DUF8212" evidence="2">
    <location>
        <begin position="216"/>
        <end position="238"/>
    </location>
</feature>
<sequence length="561" mass="63372">MWLINTKTLVLEEFLSQAPSYAILSHTWGKEEVTFVDWYYNLPQARKKLGFSKIQKSCEQALKEGHDYLWCDTNCIDKRSSAELSEAINSMFKWYRNSAICYAYLADVTPGDMSSFSASRWFTRGWTLQELIAPKSLTFYASDWSELGTRSLLSQRIFNITKIREDRMGDAILQASISERMSWVSNRETSRPEDIAYCMLGIFGINMPLLYGEGDKAFLRLQEEIIRVSNDQSIFCWDWDENYIPRNWSSMLSPSPKAFANSGSYHMARGADDSLSYSISNSGLFISLKLLNVASVQTNWMSAGSVLQGGHLAVLDVHCRRTSCSLAIALQRRPGNKRFVRYPFPPHPHPMPLDNFDDVKPTTICVVGPRYRGFPTLLPRKILPSTKFEILVAATSLNSVKVVTTTPAVQPHPNTLALRPFTSTFFGVVFALTVTGVPPAEFVTVFCFVGVEDERLVHRRHCEILETQGTLYRPNNIKSLVDGYESRIIQAVRSSPFSVLRTKSRTKSRMKIVESGEFWMHSGPWVQGPDNSRLSAVHIVVPELTSTSCNSQRRLDGSVLG</sequence>
<evidence type="ECO:0000259" key="1">
    <source>
        <dbReference type="Pfam" id="PF06985"/>
    </source>
</evidence>
<evidence type="ECO:0000313" key="3">
    <source>
        <dbReference type="EMBL" id="CAG7566168.1"/>
    </source>
</evidence>